<reference evidence="10" key="1">
    <citation type="submission" date="2015-07" db="EMBL/GenBank/DDBJ databases">
        <title>Discovery of a poly(ethylene terephthalate assimilation.</title>
        <authorList>
            <person name="Yoshida S."/>
            <person name="Hiraga K."/>
            <person name="Takehana T."/>
            <person name="Taniguchi I."/>
            <person name="Yamaji H."/>
            <person name="Maeda Y."/>
            <person name="Toyohara K."/>
            <person name="Miyamoto K."/>
            <person name="Kimura Y."/>
            <person name="Oda K."/>
        </authorList>
    </citation>
    <scope>NUCLEOTIDE SEQUENCE [LARGE SCALE GENOMIC DNA]</scope>
    <source>
        <strain evidence="10">NBRC 110686 / TISTR 2288 / 201-F6</strain>
    </source>
</reference>
<keyword evidence="10" id="KW-1185">Reference proteome</keyword>
<comment type="cofactor">
    <cofactor evidence="1">
        <name>FAD</name>
        <dbReference type="ChEBI" id="CHEBI:57692"/>
    </cofactor>
</comment>
<dbReference type="InterPro" id="IPR013786">
    <property type="entry name" value="AcylCoA_DH/ox_N"/>
</dbReference>
<dbReference type="Pfam" id="PF02771">
    <property type="entry name" value="Acyl-CoA_dh_N"/>
    <property type="match status" value="1"/>
</dbReference>
<sequence>MNYDLSEEQSQLRDSVRRMLADHYGFEQRRAIAASDAGWSTPVWRQLCELGVTALTLPEAHGGFGQGAADLLPVLEEFGRVMLLEPFLASSVLAATAVVRGGDAAAQDHWLAKLADGGTLLAFAHDEPAARHAPLWVETRATARGRGWGLSGTKSNVLHGSLAERLIVTARVRGEPGARDGLALFLVDPGAPGVTLREHRLVDGRLAARLDLADAEATPLGDPQDGGAAIAAIDATLDAGIAAVCAEAVGAMQAAHDMTLAYLNTRQQFGRVIGANQALRHRAAEMLVHLETARSAAIAAACAVDDPGSPDARADLHRAKMLIGRHGRQLAHAAIQLHGGIGMTYEYAVGHLLRRLTVLDQLFGDADAHAARLGQMIADQAAA</sequence>
<evidence type="ECO:0000313" key="9">
    <source>
        <dbReference type="EMBL" id="GAP37928.1"/>
    </source>
</evidence>
<dbReference type="InterPro" id="IPR009075">
    <property type="entry name" value="AcylCo_DH/oxidase_C"/>
</dbReference>
<dbReference type="PANTHER" id="PTHR43884">
    <property type="entry name" value="ACYL-COA DEHYDROGENASE"/>
    <property type="match status" value="1"/>
</dbReference>
<keyword evidence="5 9" id="KW-0560">Oxidoreductase</keyword>
<evidence type="ECO:0000259" key="6">
    <source>
        <dbReference type="Pfam" id="PF00441"/>
    </source>
</evidence>
<dbReference type="InterPro" id="IPR036250">
    <property type="entry name" value="AcylCo_DH-like_C"/>
</dbReference>
<evidence type="ECO:0000256" key="3">
    <source>
        <dbReference type="ARBA" id="ARBA00022630"/>
    </source>
</evidence>
<accession>A0A0K8P5D8</accession>
<keyword evidence="4" id="KW-0274">FAD</keyword>
<gene>
    <name evidence="9" type="ORF">ISF6_4122</name>
</gene>
<evidence type="ECO:0000256" key="5">
    <source>
        <dbReference type="ARBA" id="ARBA00023002"/>
    </source>
</evidence>
<keyword evidence="3" id="KW-0285">Flavoprotein</keyword>
<evidence type="ECO:0000259" key="7">
    <source>
        <dbReference type="Pfam" id="PF02770"/>
    </source>
</evidence>
<dbReference type="SUPFAM" id="SSF56645">
    <property type="entry name" value="Acyl-CoA dehydrogenase NM domain-like"/>
    <property type="match status" value="1"/>
</dbReference>
<feature type="domain" description="Acyl-CoA oxidase/dehydrogenase middle" evidence="7">
    <location>
        <begin position="123"/>
        <end position="204"/>
    </location>
</feature>
<dbReference type="InterPro" id="IPR037069">
    <property type="entry name" value="AcylCoA_DH/ox_N_sf"/>
</dbReference>
<dbReference type="Pfam" id="PF00441">
    <property type="entry name" value="Acyl-CoA_dh_1"/>
    <property type="match status" value="1"/>
</dbReference>
<feature type="domain" description="Acyl-CoA dehydrogenase/oxidase C-terminal" evidence="6">
    <location>
        <begin position="233"/>
        <end position="372"/>
    </location>
</feature>
<dbReference type="GO" id="GO:0050660">
    <property type="term" value="F:flavin adenine dinucleotide binding"/>
    <property type="evidence" value="ECO:0007669"/>
    <property type="project" value="InterPro"/>
</dbReference>
<evidence type="ECO:0000256" key="2">
    <source>
        <dbReference type="ARBA" id="ARBA00009347"/>
    </source>
</evidence>
<dbReference type="InterPro" id="IPR009100">
    <property type="entry name" value="AcylCoA_DH/oxidase_NM_dom_sf"/>
</dbReference>
<dbReference type="Proteomes" id="UP000037660">
    <property type="component" value="Unassembled WGS sequence"/>
</dbReference>
<organism evidence="9 10">
    <name type="scientific">Piscinibacter sakaiensis</name>
    <name type="common">Ideonella sakaiensis</name>
    <dbReference type="NCBI Taxonomy" id="1547922"/>
    <lineage>
        <taxon>Bacteria</taxon>
        <taxon>Pseudomonadati</taxon>
        <taxon>Pseudomonadota</taxon>
        <taxon>Betaproteobacteria</taxon>
        <taxon>Burkholderiales</taxon>
        <taxon>Sphaerotilaceae</taxon>
        <taxon>Piscinibacter</taxon>
    </lineage>
</organism>
<dbReference type="Gene3D" id="1.20.140.10">
    <property type="entry name" value="Butyryl-CoA Dehydrogenase, subunit A, domain 3"/>
    <property type="match status" value="1"/>
</dbReference>
<dbReference type="AlphaFoldDB" id="A0A0K8P5D8"/>
<dbReference type="Gene3D" id="1.10.540.10">
    <property type="entry name" value="Acyl-CoA dehydrogenase/oxidase, N-terminal domain"/>
    <property type="match status" value="1"/>
</dbReference>
<dbReference type="Pfam" id="PF02770">
    <property type="entry name" value="Acyl-CoA_dh_M"/>
    <property type="match status" value="1"/>
</dbReference>
<evidence type="ECO:0000256" key="4">
    <source>
        <dbReference type="ARBA" id="ARBA00022827"/>
    </source>
</evidence>
<dbReference type="GO" id="GO:0016937">
    <property type="term" value="F:short-chain fatty acyl-CoA dehydrogenase activity"/>
    <property type="evidence" value="ECO:0007669"/>
    <property type="project" value="UniProtKB-EC"/>
</dbReference>
<comment type="similarity">
    <text evidence="2">Belongs to the acyl-CoA dehydrogenase family.</text>
</comment>
<reference evidence="9 10" key="2">
    <citation type="journal article" date="2016" name="Science">
        <title>A bacterium that degrades and assimilates poly(ethylene terephthalate).</title>
        <authorList>
            <person name="Yoshida S."/>
            <person name="Hiraga K."/>
            <person name="Takehana T."/>
            <person name="Taniguchi I."/>
            <person name="Yamaji H."/>
            <person name="Maeda Y."/>
            <person name="Toyohara K."/>
            <person name="Miyamoto K."/>
            <person name="Kimura Y."/>
            <person name="Oda K."/>
        </authorList>
    </citation>
    <scope>NUCLEOTIDE SEQUENCE [LARGE SCALE GENOMIC DNA]</scope>
    <source>
        <strain evidence="10">NBRC 110686 / TISTR 2288 / 201-F6</strain>
    </source>
</reference>
<dbReference type="SUPFAM" id="SSF47203">
    <property type="entry name" value="Acyl-CoA dehydrogenase C-terminal domain-like"/>
    <property type="match status" value="1"/>
</dbReference>
<dbReference type="InterPro" id="IPR006091">
    <property type="entry name" value="Acyl-CoA_Oxase/DH_mid-dom"/>
</dbReference>
<dbReference type="PANTHER" id="PTHR43884:SF20">
    <property type="entry name" value="ACYL-COA DEHYDROGENASE FADE28"/>
    <property type="match status" value="1"/>
</dbReference>
<dbReference type="STRING" id="1547922.ISF6_4122"/>
<protein>
    <submittedName>
        <fullName evidence="9">Butyryl-CoA dehydrogenase</fullName>
        <ecNumber evidence="9">1.3.8.1</ecNumber>
    </submittedName>
</protein>
<evidence type="ECO:0000256" key="1">
    <source>
        <dbReference type="ARBA" id="ARBA00001974"/>
    </source>
</evidence>
<dbReference type="RefSeq" id="WP_054021834.1">
    <property type="nucleotide sequence ID" value="NZ_BBYR01000064.1"/>
</dbReference>
<dbReference type="EMBL" id="BBYR01000064">
    <property type="protein sequence ID" value="GAP37928.1"/>
    <property type="molecule type" value="Genomic_DNA"/>
</dbReference>
<comment type="caution">
    <text evidence="9">The sequence shown here is derived from an EMBL/GenBank/DDBJ whole genome shotgun (WGS) entry which is preliminary data.</text>
</comment>
<feature type="domain" description="Acyl-CoA dehydrogenase/oxidase N-terminal" evidence="8">
    <location>
        <begin position="6"/>
        <end position="117"/>
    </location>
</feature>
<dbReference type="CDD" id="cd00567">
    <property type="entry name" value="ACAD"/>
    <property type="match status" value="1"/>
</dbReference>
<evidence type="ECO:0000259" key="8">
    <source>
        <dbReference type="Pfam" id="PF02771"/>
    </source>
</evidence>
<dbReference type="Gene3D" id="2.40.110.10">
    <property type="entry name" value="Butyryl-CoA Dehydrogenase, subunit A, domain 2"/>
    <property type="match status" value="1"/>
</dbReference>
<proteinExistence type="inferred from homology"/>
<dbReference type="InterPro" id="IPR046373">
    <property type="entry name" value="Acyl-CoA_Oxase/DH_mid-dom_sf"/>
</dbReference>
<name>A0A0K8P5D8_PISS1</name>
<evidence type="ECO:0000313" key="10">
    <source>
        <dbReference type="Proteomes" id="UP000037660"/>
    </source>
</evidence>
<dbReference type="OrthoDB" id="9770681at2"/>
<dbReference type="EC" id="1.3.8.1" evidence="9"/>